<dbReference type="PROSITE" id="PS00674">
    <property type="entry name" value="AAA"/>
    <property type="match status" value="1"/>
</dbReference>
<organism evidence="10 11">
    <name type="scientific">Setaria viridis</name>
    <name type="common">Green bristlegrass</name>
    <name type="synonym">Setaria italica subsp. viridis</name>
    <dbReference type="NCBI Taxonomy" id="4556"/>
    <lineage>
        <taxon>Eukaryota</taxon>
        <taxon>Viridiplantae</taxon>
        <taxon>Streptophyta</taxon>
        <taxon>Embryophyta</taxon>
        <taxon>Tracheophyta</taxon>
        <taxon>Spermatophyta</taxon>
        <taxon>Magnoliopsida</taxon>
        <taxon>Liliopsida</taxon>
        <taxon>Poales</taxon>
        <taxon>Poaceae</taxon>
        <taxon>PACMAD clade</taxon>
        <taxon>Panicoideae</taxon>
        <taxon>Panicodae</taxon>
        <taxon>Paniceae</taxon>
        <taxon>Cenchrinae</taxon>
        <taxon>Setaria</taxon>
    </lineage>
</organism>
<evidence type="ECO:0000256" key="1">
    <source>
        <dbReference type="ARBA" id="ARBA00006914"/>
    </source>
</evidence>
<feature type="compositionally biased region" description="Basic residues" evidence="8">
    <location>
        <begin position="1"/>
        <end position="22"/>
    </location>
</feature>
<keyword evidence="3" id="KW-0547">Nucleotide-binding</keyword>
<reference evidence="10" key="1">
    <citation type="submission" date="2019-03" db="EMBL/GenBank/DDBJ databases">
        <title>WGS assembly of Setaria viridis.</title>
        <authorList>
            <person name="Huang P."/>
            <person name="Jenkins J."/>
            <person name="Grimwood J."/>
            <person name="Barry K."/>
            <person name="Healey A."/>
            <person name="Mamidi S."/>
            <person name="Sreedasyam A."/>
            <person name="Shu S."/>
            <person name="Feldman M."/>
            <person name="Wu J."/>
            <person name="Yu Y."/>
            <person name="Chen C."/>
            <person name="Johnson J."/>
            <person name="Rokhsar D."/>
            <person name="Baxter I."/>
            <person name="Schmutz J."/>
            <person name="Brutnell T."/>
            <person name="Kellogg E."/>
        </authorList>
    </citation>
    <scope>NUCLEOTIDE SEQUENCE [LARGE SCALE GENOMIC DNA]</scope>
</reference>
<dbReference type="Gramene" id="TKW15956">
    <property type="protein sequence ID" value="TKW15956"/>
    <property type="gene ID" value="SEVIR_5G267000v2"/>
</dbReference>
<proteinExistence type="inferred from homology"/>
<feature type="domain" description="PHD-type" evidence="9">
    <location>
        <begin position="409"/>
        <end position="547"/>
    </location>
</feature>
<dbReference type="Proteomes" id="UP000298652">
    <property type="component" value="Chromosome 5"/>
</dbReference>
<feature type="compositionally biased region" description="Polar residues" evidence="8">
    <location>
        <begin position="312"/>
        <end position="327"/>
    </location>
</feature>
<keyword evidence="4" id="KW-0863">Zinc-finger</keyword>
<dbReference type="InterPro" id="IPR003960">
    <property type="entry name" value="ATPase_AAA_CS"/>
</dbReference>
<name>A0A4V6D6Z4_SETVI</name>
<dbReference type="InterPro" id="IPR034732">
    <property type="entry name" value="EPHD"/>
</dbReference>
<dbReference type="PANTHER" id="PTHR23069:SF7">
    <property type="entry name" value="P-LOOP CONTAINING NUCLEOSIDE TRIPHOSPHATE HYDROLASES SUPERFAMILY PROTEIN"/>
    <property type="match status" value="1"/>
</dbReference>
<dbReference type="PANTHER" id="PTHR23069">
    <property type="entry name" value="AAA DOMAIN-CONTAINING"/>
    <property type="match status" value="1"/>
</dbReference>
<dbReference type="Gene3D" id="3.40.50.300">
    <property type="entry name" value="P-loop containing nucleotide triphosphate hydrolases"/>
    <property type="match status" value="1"/>
</dbReference>
<dbReference type="FunFam" id="3.30.40.10:FF:000739">
    <property type="entry name" value="P-loop containing nucleoside triphosphate hydrolases superfamily protein"/>
    <property type="match status" value="1"/>
</dbReference>
<dbReference type="GO" id="GO:0006334">
    <property type="term" value="P:nucleosome assembly"/>
    <property type="evidence" value="ECO:0007669"/>
    <property type="project" value="TreeGrafter"/>
</dbReference>
<evidence type="ECO:0000256" key="2">
    <source>
        <dbReference type="ARBA" id="ARBA00022723"/>
    </source>
</evidence>
<evidence type="ECO:0000256" key="3">
    <source>
        <dbReference type="ARBA" id="ARBA00022741"/>
    </source>
</evidence>
<keyword evidence="7" id="KW-0103">Bromodomain</keyword>
<dbReference type="SUPFAM" id="SSF52540">
    <property type="entry name" value="P-loop containing nucleoside triphosphate hydrolases"/>
    <property type="match status" value="1"/>
</dbReference>
<keyword evidence="2" id="KW-0479">Metal-binding</keyword>
<dbReference type="SMART" id="SM00382">
    <property type="entry name" value="AAA"/>
    <property type="match status" value="1"/>
</dbReference>
<sequence>MPPSKPKRRRGGASSRGRKKQKRLDAIRDVAPPLPPPPAPLGGGGGDDDSDAEGIRRSTRVRRAPVLLDTSPLPSPRRKRPRRGGGVSGSGSSRRGSRGRARHEVDAREMEEEEEEDDDEGSVVWRSRLRDRVKGKAKLQGRARSLWFEDEEYGEEEEEEAAAEEDETEDEEEEARTVVVDVRERAEDEESSEESGGLQSQGRELTDREINLTIDLNVDAHDAVEGVNVVEKEDGEKGEKVGEEVVPAEQEEEEEGPIVGGTNDLEEGKGEELVAEEGLQREEKTEELELPVLGGNGSDELPCDESNEEVRASNSGGTEQVDMQTEQIAEESNLPSEQHMELDPSGPAEQEEEVQQDEQTGHVPDVVLAEDGPKERMRKSPISDEKRGVKVVKEGRRCGLCGGGTDGRPPKIALHDSVDSENEAYEGALPSEEPNYDMWDGFGDDPGWLGRLLGPIHDRFGIARVWVHQNCAVWSPEVYFAGLGCLRNVRAALCRGRLLKCSRCGRPGATIGCRVDRCPKTYHLPCSRSEACIFDHRKFLIACNDHRHLFQPQGDKYVELLRKLKVKKMKADVRKLSQDAWRKDREAEEKWLENCGEDEEFLKREGKRLNRDLLRIAPVYIGGSSENEKSYRGWESVAGLNDVIQSMKEVVILPLLYPEFFSSLGLTPPRGVLLHGHPGTGKTLVVRALIGACSQGNRRIAYFARKGADCLGKYVGDAERQLRLLFQVAERCQPSIIFFDEIDGLAPCRSRQQDQTHNSVVATLLSLLDGLKSRGSVIVIGATNRPDAIDPALRRPGRFDREIYFPLPTFEDRSAILSLHTKNWPSPISGAFLSLIASQTVGYAGADLQAICTQAAINALKRTCPLHEILLSAEKGVEQGRVPLPSVLVEERDWLAALAAAPPPCSQREAGIAANDLVSSPLDSGLVPSLLKPLVHLLISLYLDERVWLPLSLLKASGSIKEVVFSSMEKNSVPRSFWSTYLNSLIQQKGIANRIKMVLSSCGLASAQLGSHDSMLPSHVETQENFCGNRSNSTGSHMKGGLPHKLSGFRVLVAGAPRSGQQHLIRCLLHGFMGQIVIHKLDLATMVQEGNGDILSGLTQILLKCLNLGRCIIYMPRIDLWAVDKVHNQIEDNMLNMGTSNLASSTTNHIRKCSEVWNALVEQMDSLLASVSISVMSTSDLRFQDLPSGVRGFFSTHVVDQCLASSEHTIPRFSVNIDSHSSWDEMIDSCAFRLSHDLIQHHVQFLHDKSHKNNRPEQKEVFTSMEISAQGEPKSSENDQPMCGVASRENPTQLAASRAQQEPPPSNVKDNVKNVQKPLEDTVQRYPSSRIVKGNETLAIAAFGIQILQHPQFSKLCWVTSKLREGPCTDINGPWKGWPFNSCLLHSSASPDKSVNGGNNVIKGKEKTLYVRGLVAVGLLSYRGVYESVIEVCAEVRKVLELLVGQIRTKILEKRNRFRYFHILTQVAYLDDIVNSWAYTFQRLHVDSRTGISGAKSSCSEVCQSTRHLAETIVQVAPVGNPAEVEDIPAQHTEDCEVVPGPNKMQDNPVQCTAEQDNSVHPAETNVQVAPVGNPAEVEDIPAQHTEDCEVVPGPNKMQDNPVQYTAEQLGTHTMVCDLDDDDVTSISSKDAVEHNLIQSASTEVHRRNLTHADTARNDGEHSGANNDGKVSILTYDEGNCRPDIQRSENRTESAECLNDLQKAGNSVGSSASIDNTEIPRNVVSSEAYGDDNELKKNNPLNDVESSHLIDGQLQYDMNNLSVPKALCLYKCCSACFRAVYKMVHDTLSNSLMPNLHCLTVDDMHDILSSWCMNLLATVRKCYSSQDEVNCEENFETTHNKETCLEHCACQSDLHHLSRECICHSENNDETGTANTDCLSGQSLSFCFKDGVWMPSNLTAETELHCSFRRFCICSILGTISMLVNSPVDEII</sequence>
<dbReference type="InterPro" id="IPR027417">
    <property type="entry name" value="P-loop_NTPase"/>
</dbReference>
<dbReference type="GO" id="GO:0042393">
    <property type="term" value="F:histone binding"/>
    <property type="evidence" value="ECO:0007669"/>
    <property type="project" value="TreeGrafter"/>
</dbReference>
<feature type="compositionally biased region" description="Acidic residues" evidence="8">
    <location>
        <begin position="148"/>
        <end position="174"/>
    </location>
</feature>
<dbReference type="Pfam" id="PF00004">
    <property type="entry name" value="AAA"/>
    <property type="match status" value="1"/>
</dbReference>
<dbReference type="Pfam" id="PF13771">
    <property type="entry name" value="zf-HC5HC2H"/>
    <property type="match status" value="1"/>
</dbReference>
<keyword evidence="6" id="KW-0067">ATP-binding</keyword>
<dbReference type="Gene3D" id="3.30.40.10">
    <property type="entry name" value="Zinc/RING finger domain, C3HC4 (zinc finger)"/>
    <property type="match status" value="1"/>
</dbReference>
<accession>A0A4V6D6Z4</accession>
<evidence type="ECO:0000313" key="10">
    <source>
        <dbReference type="EMBL" id="TKW15956.1"/>
    </source>
</evidence>
<comment type="similarity">
    <text evidence="1">Belongs to the AAA ATPase family.</text>
</comment>
<dbReference type="GO" id="GO:0005634">
    <property type="term" value="C:nucleus"/>
    <property type="evidence" value="ECO:0007669"/>
    <property type="project" value="TreeGrafter"/>
</dbReference>
<dbReference type="FunFam" id="1.10.8.60:FF:000084">
    <property type="entry name" value="p-loop containing nucleoside triphosphate hydrolase superfamily protein"/>
    <property type="match status" value="1"/>
</dbReference>
<dbReference type="GO" id="GO:0003682">
    <property type="term" value="F:chromatin binding"/>
    <property type="evidence" value="ECO:0007669"/>
    <property type="project" value="TreeGrafter"/>
</dbReference>
<dbReference type="InterPro" id="IPR045199">
    <property type="entry name" value="ATAD2-like"/>
</dbReference>
<evidence type="ECO:0000256" key="7">
    <source>
        <dbReference type="ARBA" id="ARBA00023117"/>
    </source>
</evidence>
<dbReference type="GO" id="GO:0045815">
    <property type="term" value="P:transcription initiation-coupled chromatin remodeling"/>
    <property type="evidence" value="ECO:0007669"/>
    <property type="project" value="TreeGrafter"/>
</dbReference>
<dbReference type="GO" id="GO:0016887">
    <property type="term" value="F:ATP hydrolysis activity"/>
    <property type="evidence" value="ECO:0007669"/>
    <property type="project" value="InterPro"/>
</dbReference>
<dbReference type="InterPro" id="IPR003593">
    <property type="entry name" value="AAA+_ATPase"/>
</dbReference>
<evidence type="ECO:0000256" key="8">
    <source>
        <dbReference type="SAM" id="MobiDB-lite"/>
    </source>
</evidence>
<dbReference type="GO" id="GO:0005524">
    <property type="term" value="F:ATP binding"/>
    <property type="evidence" value="ECO:0007669"/>
    <property type="project" value="UniProtKB-KW"/>
</dbReference>
<feature type="region of interest" description="Disordered" evidence="8">
    <location>
        <begin position="229"/>
        <end position="388"/>
    </location>
</feature>
<dbReference type="EMBL" id="CM016556">
    <property type="protein sequence ID" value="TKW15956.1"/>
    <property type="molecule type" value="Genomic_DNA"/>
</dbReference>
<evidence type="ECO:0000259" key="9">
    <source>
        <dbReference type="PROSITE" id="PS51805"/>
    </source>
</evidence>
<dbReference type="GO" id="GO:0006337">
    <property type="term" value="P:nucleosome disassembly"/>
    <property type="evidence" value="ECO:0007669"/>
    <property type="project" value="TreeGrafter"/>
</dbReference>
<feature type="compositionally biased region" description="Basic and acidic residues" evidence="8">
    <location>
        <begin position="266"/>
        <end position="284"/>
    </location>
</feature>
<feature type="compositionally biased region" description="Polar residues" evidence="8">
    <location>
        <begin position="1289"/>
        <end position="1300"/>
    </location>
</feature>
<dbReference type="PROSITE" id="PS51805">
    <property type="entry name" value="EPHD"/>
    <property type="match status" value="1"/>
</dbReference>
<dbReference type="InterPro" id="IPR013083">
    <property type="entry name" value="Znf_RING/FYVE/PHD"/>
</dbReference>
<gene>
    <name evidence="10" type="ORF">SEVIR_5G267000v2</name>
</gene>
<dbReference type="GO" id="GO:0008270">
    <property type="term" value="F:zinc ion binding"/>
    <property type="evidence" value="ECO:0007669"/>
    <property type="project" value="UniProtKB-KW"/>
</dbReference>
<protein>
    <recommendedName>
        <fullName evidence="9">PHD-type domain-containing protein</fullName>
    </recommendedName>
</protein>
<keyword evidence="11" id="KW-1185">Reference proteome</keyword>
<dbReference type="InterPro" id="IPR003959">
    <property type="entry name" value="ATPase_AAA_core"/>
</dbReference>
<dbReference type="Gene3D" id="1.10.8.60">
    <property type="match status" value="1"/>
</dbReference>
<evidence type="ECO:0000313" key="11">
    <source>
        <dbReference type="Proteomes" id="UP000298652"/>
    </source>
</evidence>
<dbReference type="InterPro" id="IPR041569">
    <property type="entry name" value="AAA_lid_3"/>
</dbReference>
<dbReference type="OMA" id="QSICTQA"/>
<dbReference type="FunFam" id="3.40.50.300:FF:000061">
    <property type="entry name" value="ATPase family, AAA domain-containing 2"/>
    <property type="match status" value="1"/>
</dbReference>
<dbReference type="Pfam" id="PF17862">
    <property type="entry name" value="AAA_lid_3"/>
    <property type="match status" value="1"/>
</dbReference>
<feature type="region of interest" description="Disordered" evidence="8">
    <location>
        <begin position="1"/>
        <end position="206"/>
    </location>
</feature>
<evidence type="ECO:0000256" key="4">
    <source>
        <dbReference type="ARBA" id="ARBA00022771"/>
    </source>
</evidence>
<feature type="compositionally biased region" description="Basic and acidic residues" evidence="8">
    <location>
        <begin position="229"/>
        <end position="243"/>
    </location>
</feature>
<evidence type="ECO:0000256" key="5">
    <source>
        <dbReference type="ARBA" id="ARBA00022833"/>
    </source>
</evidence>
<feature type="compositionally biased region" description="Acidic residues" evidence="8">
    <location>
        <begin position="109"/>
        <end position="121"/>
    </location>
</feature>
<evidence type="ECO:0000256" key="6">
    <source>
        <dbReference type="ARBA" id="ARBA00022840"/>
    </source>
</evidence>
<keyword evidence="5" id="KW-0862">Zinc</keyword>
<feature type="region of interest" description="Disordered" evidence="8">
    <location>
        <begin position="1269"/>
        <end position="1320"/>
    </location>
</feature>